<dbReference type="EMBL" id="JFYZ01000090">
    <property type="protein sequence ID" value="EZP67452.1"/>
    <property type="molecule type" value="Genomic_DNA"/>
</dbReference>
<dbReference type="GO" id="GO:0003677">
    <property type="term" value="F:DNA binding"/>
    <property type="evidence" value="ECO:0007669"/>
    <property type="project" value="InterPro"/>
</dbReference>
<accession>A0A031J2E4</accession>
<evidence type="ECO:0000259" key="1">
    <source>
        <dbReference type="Pfam" id="PF01548"/>
    </source>
</evidence>
<organism evidence="3 4">
    <name type="scientific">Novosphingobium resinovorum</name>
    <dbReference type="NCBI Taxonomy" id="158500"/>
    <lineage>
        <taxon>Bacteria</taxon>
        <taxon>Pseudomonadati</taxon>
        <taxon>Pseudomonadota</taxon>
        <taxon>Alphaproteobacteria</taxon>
        <taxon>Sphingomonadales</taxon>
        <taxon>Sphingomonadaceae</taxon>
        <taxon>Novosphingobium</taxon>
    </lineage>
</organism>
<dbReference type="InterPro" id="IPR047650">
    <property type="entry name" value="Transpos_IS110"/>
</dbReference>
<dbReference type="PANTHER" id="PTHR33055:SF3">
    <property type="entry name" value="PUTATIVE TRANSPOSASE FOR IS117-RELATED"/>
    <property type="match status" value="1"/>
</dbReference>
<feature type="domain" description="Transposase IS110-like N-terminal" evidence="1">
    <location>
        <begin position="5"/>
        <end position="149"/>
    </location>
</feature>
<dbReference type="RefSeq" id="WP_036531092.1">
    <property type="nucleotide sequence ID" value="NZ_JFYZ01000090.1"/>
</dbReference>
<dbReference type="NCBIfam" id="NF033542">
    <property type="entry name" value="transpos_IS110"/>
    <property type="match status" value="1"/>
</dbReference>
<reference evidence="3 4" key="1">
    <citation type="submission" date="2014-03" db="EMBL/GenBank/DDBJ databases">
        <title>Whole genome sequence of Novosphingobium resinovorum KF1.</title>
        <authorList>
            <person name="Gan H.M."/>
            <person name="Gan H.Y."/>
            <person name="Chew T.H."/>
            <person name="Savka M.A."/>
        </authorList>
    </citation>
    <scope>NUCLEOTIDE SEQUENCE [LARGE SCALE GENOMIC DNA]</scope>
    <source>
        <strain evidence="3 4">KF1</strain>
    </source>
</reference>
<name>A0A031J2E4_9SPHN</name>
<comment type="caution">
    <text evidence="3">The sequence shown here is derived from an EMBL/GenBank/DDBJ whole genome shotgun (WGS) entry which is preliminary data.</text>
</comment>
<sequence length="343" mass="37569">MDQHIGLDVSLKDTSISVRQDGKRVWRGKCPSDPKLLAEVIRKRAPNAKRVVFETGPLSVWFFHALTAEGLPAICIDARHAKAALDMAANKTDANDADGLAHLAEVGFFREIRVKGFDSMLMRTLIAARRQLMKMRVQMSNQIRGLMKTFGLVIPKGAGSVFERNVVKLLEGENNLARIILPLLKAWGDIRLRVAELTKQLVVMAGTDQRCRLLTSVPGVGTVTATAFAAAVEDSINFKNSRAVGAWVGLTPKRYQSGEVDYEGHISRRGDAKLRTLLYEAASVILNRSSETSALRTWALALKERLGFKRAAVALARKLAVIMHSMLKTGELFDPNAGATAPA</sequence>
<protein>
    <submittedName>
        <fullName evidence="3">Transposase</fullName>
    </submittedName>
</protein>
<gene>
    <name evidence="3" type="ORF">BV97_05718</name>
</gene>
<evidence type="ECO:0000313" key="4">
    <source>
        <dbReference type="Proteomes" id="UP000024329"/>
    </source>
</evidence>
<dbReference type="InterPro" id="IPR003346">
    <property type="entry name" value="Transposase_20"/>
</dbReference>
<dbReference type="Pfam" id="PF02371">
    <property type="entry name" value="Transposase_20"/>
    <property type="match status" value="1"/>
</dbReference>
<dbReference type="PANTHER" id="PTHR33055">
    <property type="entry name" value="TRANSPOSASE FOR INSERTION SEQUENCE ELEMENT IS1111A"/>
    <property type="match status" value="1"/>
</dbReference>
<dbReference type="Pfam" id="PF01548">
    <property type="entry name" value="DEDD_Tnp_IS110"/>
    <property type="match status" value="1"/>
</dbReference>
<evidence type="ECO:0000259" key="2">
    <source>
        <dbReference type="Pfam" id="PF02371"/>
    </source>
</evidence>
<dbReference type="GO" id="GO:0004803">
    <property type="term" value="F:transposase activity"/>
    <property type="evidence" value="ECO:0007669"/>
    <property type="project" value="InterPro"/>
</dbReference>
<dbReference type="Proteomes" id="UP000024329">
    <property type="component" value="Unassembled WGS sequence"/>
</dbReference>
<dbReference type="GO" id="GO:0006313">
    <property type="term" value="P:DNA transposition"/>
    <property type="evidence" value="ECO:0007669"/>
    <property type="project" value="InterPro"/>
</dbReference>
<evidence type="ECO:0000313" key="3">
    <source>
        <dbReference type="EMBL" id="EZP67452.1"/>
    </source>
</evidence>
<feature type="domain" description="Transposase IS116/IS110/IS902 C-terminal" evidence="2">
    <location>
        <begin position="211"/>
        <end position="290"/>
    </location>
</feature>
<dbReference type="InterPro" id="IPR002525">
    <property type="entry name" value="Transp_IS110-like_N"/>
</dbReference>
<dbReference type="AlphaFoldDB" id="A0A031J2E4"/>
<dbReference type="eggNOG" id="COG3547">
    <property type="taxonomic scope" value="Bacteria"/>
</dbReference>
<proteinExistence type="predicted"/>
<dbReference type="PATRIC" id="fig|158500.4.peg.5792"/>